<dbReference type="AlphaFoldDB" id="X0X5Y5"/>
<sequence length="261" mass="28806">VWDRIKQAANQAYQPGRFVTFVAFEWTNWRYGHRNVYYRDGDGPIFRSIDPGSDTPQELWDLIEPYQAMSIAHHVGGGPIATDWDIPPAAEEWLVEISSIHGSSEYYGCEACIYRPVRGSFVRDALARGYKLGIIGSGDNHDGHPGDGSIGAIVTGVMGVYSTGLTRKEVWDAFRKRQVYGTSGPKIILNFRVADSPMGSEVDWAADRGAIPVGIRAVGCDEIDRVEVIRNGEVVFSEKGEGVFARYLLQDASPPAGTSWY</sequence>
<dbReference type="InterPro" id="IPR016195">
    <property type="entry name" value="Pol/histidinol_Pase-like"/>
</dbReference>
<dbReference type="InterPro" id="IPR022028">
    <property type="entry name" value="DUF3604"/>
</dbReference>
<dbReference type="Gene3D" id="3.20.20.140">
    <property type="entry name" value="Metal-dependent hydrolases"/>
    <property type="match status" value="1"/>
</dbReference>
<feature type="non-terminal residue" evidence="1">
    <location>
        <position position="261"/>
    </location>
</feature>
<protein>
    <recommendedName>
        <fullName evidence="2">DUF3604 domain-containing protein</fullName>
    </recommendedName>
</protein>
<proteinExistence type="predicted"/>
<organism evidence="1">
    <name type="scientific">marine sediment metagenome</name>
    <dbReference type="NCBI Taxonomy" id="412755"/>
    <lineage>
        <taxon>unclassified sequences</taxon>
        <taxon>metagenomes</taxon>
        <taxon>ecological metagenomes</taxon>
    </lineage>
</organism>
<reference evidence="1" key="1">
    <citation type="journal article" date="2014" name="Front. Microbiol.">
        <title>High frequency of phylogenetically diverse reductive dehalogenase-homologous genes in deep subseafloor sedimentary metagenomes.</title>
        <authorList>
            <person name="Kawai M."/>
            <person name="Futagami T."/>
            <person name="Toyoda A."/>
            <person name="Takaki Y."/>
            <person name="Nishi S."/>
            <person name="Hori S."/>
            <person name="Arai W."/>
            <person name="Tsubouchi T."/>
            <person name="Morono Y."/>
            <person name="Uchiyama I."/>
            <person name="Ito T."/>
            <person name="Fujiyama A."/>
            <person name="Inagaki F."/>
            <person name="Takami H."/>
        </authorList>
    </citation>
    <scope>NUCLEOTIDE SEQUENCE</scope>
    <source>
        <strain evidence="1">Expedition CK06-06</strain>
    </source>
</reference>
<dbReference type="EMBL" id="BARS01031638">
    <property type="protein sequence ID" value="GAG20411.1"/>
    <property type="molecule type" value="Genomic_DNA"/>
</dbReference>
<comment type="caution">
    <text evidence="1">The sequence shown here is derived from an EMBL/GenBank/DDBJ whole genome shotgun (WGS) entry which is preliminary data.</text>
</comment>
<evidence type="ECO:0008006" key="2">
    <source>
        <dbReference type="Google" id="ProtNLM"/>
    </source>
</evidence>
<dbReference type="SUPFAM" id="SSF89550">
    <property type="entry name" value="PHP domain-like"/>
    <property type="match status" value="1"/>
</dbReference>
<accession>X0X5Y5</accession>
<gene>
    <name evidence="1" type="ORF">S01H1_49210</name>
</gene>
<evidence type="ECO:0000313" key="1">
    <source>
        <dbReference type="EMBL" id="GAG20411.1"/>
    </source>
</evidence>
<name>X0X5Y5_9ZZZZ</name>
<feature type="non-terminal residue" evidence="1">
    <location>
        <position position="1"/>
    </location>
</feature>
<dbReference type="Pfam" id="PF12228">
    <property type="entry name" value="DUF3604"/>
    <property type="match status" value="2"/>
</dbReference>